<feature type="region of interest" description="Disordered" evidence="1">
    <location>
        <begin position="1"/>
        <end position="60"/>
    </location>
</feature>
<dbReference type="Proteomes" id="UP001221757">
    <property type="component" value="Unassembled WGS sequence"/>
</dbReference>
<name>A0AAD7D394_MYCRO</name>
<accession>A0AAD7D394</accession>
<sequence>MWNDTLRVNAVQEDGTWTGDEEREVDGRGTGDRWGGCDDGSWHQEHRGGGERDRMGQRGR</sequence>
<organism evidence="2 3">
    <name type="scientific">Mycena rosella</name>
    <name type="common">Pink bonnet</name>
    <name type="synonym">Agaricus rosellus</name>
    <dbReference type="NCBI Taxonomy" id="1033263"/>
    <lineage>
        <taxon>Eukaryota</taxon>
        <taxon>Fungi</taxon>
        <taxon>Dikarya</taxon>
        <taxon>Basidiomycota</taxon>
        <taxon>Agaricomycotina</taxon>
        <taxon>Agaricomycetes</taxon>
        <taxon>Agaricomycetidae</taxon>
        <taxon>Agaricales</taxon>
        <taxon>Marasmiineae</taxon>
        <taxon>Mycenaceae</taxon>
        <taxon>Mycena</taxon>
    </lineage>
</organism>
<comment type="caution">
    <text evidence="2">The sequence shown here is derived from an EMBL/GenBank/DDBJ whole genome shotgun (WGS) entry which is preliminary data.</text>
</comment>
<feature type="compositionally biased region" description="Basic and acidic residues" evidence="1">
    <location>
        <begin position="40"/>
        <end position="60"/>
    </location>
</feature>
<keyword evidence="3" id="KW-1185">Reference proteome</keyword>
<evidence type="ECO:0000313" key="2">
    <source>
        <dbReference type="EMBL" id="KAJ7676393.1"/>
    </source>
</evidence>
<dbReference type="EMBL" id="JARKIE010000143">
    <property type="protein sequence ID" value="KAJ7676393.1"/>
    <property type="molecule type" value="Genomic_DNA"/>
</dbReference>
<reference evidence="2" key="1">
    <citation type="submission" date="2023-03" db="EMBL/GenBank/DDBJ databases">
        <title>Massive genome expansion in bonnet fungi (Mycena s.s.) driven by repeated elements and novel gene families across ecological guilds.</title>
        <authorList>
            <consortium name="Lawrence Berkeley National Laboratory"/>
            <person name="Harder C.B."/>
            <person name="Miyauchi S."/>
            <person name="Viragh M."/>
            <person name="Kuo A."/>
            <person name="Thoen E."/>
            <person name="Andreopoulos B."/>
            <person name="Lu D."/>
            <person name="Skrede I."/>
            <person name="Drula E."/>
            <person name="Henrissat B."/>
            <person name="Morin E."/>
            <person name="Kohler A."/>
            <person name="Barry K."/>
            <person name="LaButti K."/>
            <person name="Morin E."/>
            <person name="Salamov A."/>
            <person name="Lipzen A."/>
            <person name="Mereny Z."/>
            <person name="Hegedus B."/>
            <person name="Baldrian P."/>
            <person name="Stursova M."/>
            <person name="Weitz H."/>
            <person name="Taylor A."/>
            <person name="Grigoriev I.V."/>
            <person name="Nagy L.G."/>
            <person name="Martin F."/>
            <person name="Kauserud H."/>
        </authorList>
    </citation>
    <scope>NUCLEOTIDE SEQUENCE</scope>
    <source>
        <strain evidence="2">CBHHK067</strain>
    </source>
</reference>
<proteinExistence type="predicted"/>
<gene>
    <name evidence="2" type="ORF">B0H17DRAFT_1080280</name>
</gene>
<protein>
    <submittedName>
        <fullName evidence="2">Uncharacterized protein</fullName>
    </submittedName>
</protein>
<evidence type="ECO:0000313" key="3">
    <source>
        <dbReference type="Proteomes" id="UP001221757"/>
    </source>
</evidence>
<dbReference type="AlphaFoldDB" id="A0AAD7D394"/>
<evidence type="ECO:0000256" key="1">
    <source>
        <dbReference type="SAM" id="MobiDB-lite"/>
    </source>
</evidence>